<evidence type="ECO:0000313" key="2">
    <source>
        <dbReference type="EMBL" id="OIT04605.1"/>
    </source>
</evidence>
<evidence type="ECO:0000256" key="1">
    <source>
        <dbReference type="SAM" id="MobiDB-lite"/>
    </source>
</evidence>
<dbReference type="EMBL" id="MJEQ01037185">
    <property type="protein sequence ID" value="OIT04605.1"/>
    <property type="molecule type" value="Genomic_DNA"/>
</dbReference>
<sequence>MSDSTAPHVTAPFVPIEEVLKFDKGPSKPSRDMPARIALARISNAVNPIVQAYDKLAAAAAILGPGITSKGADGHVEEAGHIGKNQTDSTVATKILSAGKGLHSGVDHAKIKAGDTAQFSGNAEDGLAIGVTQATTTIKKPVDLTSNGEQDEGKELEQQKTAADHVKDRQFKPNDRGDMGQNSGAKASQFVTEGEL</sequence>
<feature type="compositionally biased region" description="Basic and acidic residues" evidence="1">
    <location>
        <begin position="151"/>
        <end position="178"/>
    </location>
</feature>
<protein>
    <submittedName>
        <fullName evidence="2">Uncharacterized protein</fullName>
    </submittedName>
</protein>
<name>A0A1J6IHQ2_NICAT</name>
<accession>A0A1J6IHQ2</accession>
<feature type="compositionally biased region" description="Polar residues" evidence="1">
    <location>
        <begin position="180"/>
        <end position="196"/>
    </location>
</feature>
<feature type="region of interest" description="Disordered" evidence="1">
    <location>
        <begin position="138"/>
        <end position="196"/>
    </location>
</feature>
<proteinExistence type="predicted"/>
<reference evidence="2" key="1">
    <citation type="submission" date="2016-11" db="EMBL/GenBank/DDBJ databases">
        <title>The genome of Nicotiana attenuata.</title>
        <authorList>
            <person name="Xu S."/>
            <person name="Brockmoeller T."/>
            <person name="Gaquerel E."/>
            <person name="Navarro A."/>
            <person name="Kuhl H."/>
            <person name="Gase K."/>
            <person name="Ling Z."/>
            <person name="Zhou W."/>
            <person name="Kreitzer C."/>
            <person name="Stanke M."/>
            <person name="Tang H."/>
            <person name="Lyons E."/>
            <person name="Pandey P."/>
            <person name="Pandey S.P."/>
            <person name="Timmermann B."/>
            <person name="Baldwin I.T."/>
        </authorList>
    </citation>
    <scope>NUCLEOTIDE SEQUENCE [LARGE SCALE GENOMIC DNA]</scope>
    <source>
        <strain evidence="2">UT</strain>
    </source>
</reference>
<gene>
    <name evidence="2" type="ORF">A4A49_30019</name>
</gene>
<feature type="compositionally biased region" description="Polar residues" evidence="1">
    <location>
        <begin position="138"/>
        <end position="148"/>
    </location>
</feature>
<evidence type="ECO:0000313" key="3">
    <source>
        <dbReference type="Proteomes" id="UP000187609"/>
    </source>
</evidence>
<keyword evidence="3" id="KW-1185">Reference proteome</keyword>
<organism evidence="2 3">
    <name type="scientific">Nicotiana attenuata</name>
    <name type="common">Coyote tobacco</name>
    <dbReference type="NCBI Taxonomy" id="49451"/>
    <lineage>
        <taxon>Eukaryota</taxon>
        <taxon>Viridiplantae</taxon>
        <taxon>Streptophyta</taxon>
        <taxon>Embryophyta</taxon>
        <taxon>Tracheophyta</taxon>
        <taxon>Spermatophyta</taxon>
        <taxon>Magnoliopsida</taxon>
        <taxon>eudicotyledons</taxon>
        <taxon>Gunneridae</taxon>
        <taxon>Pentapetalae</taxon>
        <taxon>asterids</taxon>
        <taxon>lamiids</taxon>
        <taxon>Solanales</taxon>
        <taxon>Solanaceae</taxon>
        <taxon>Nicotianoideae</taxon>
        <taxon>Nicotianeae</taxon>
        <taxon>Nicotiana</taxon>
    </lineage>
</organism>
<dbReference type="AlphaFoldDB" id="A0A1J6IHQ2"/>
<comment type="caution">
    <text evidence="2">The sequence shown here is derived from an EMBL/GenBank/DDBJ whole genome shotgun (WGS) entry which is preliminary data.</text>
</comment>
<dbReference type="Gramene" id="OIT04605">
    <property type="protein sequence ID" value="OIT04605"/>
    <property type="gene ID" value="A4A49_30019"/>
</dbReference>
<dbReference type="Proteomes" id="UP000187609">
    <property type="component" value="Unassembled WGS sequence"/>
</dbReference>